<gene>
    <name evidence="9" type="ORF">BVRB_015450</name>
</gene>
<dbReference type="SUPFAM" id="SSF57850">
    <property type="entry name" value="RING/U-box"/>
    <property type="match status" value="1"/>
</dbReference>
<dbReference type="SUPFAM" id="SSF48371">
    <property type="entry name" value="ARM repeat"/>
    <property type="match status" value="1"/>
</dbReference>
<dbReference type="UniPathway" id="UPA00143"/>
<dbReference type="Gene3D" id="1.25.10.10">
    <property type="entry name" value="Leucine-rich Repeat Variant"/>
    <property type="match status" value="1"/>
</dbReference>
<evidence type="ECO:0000313" key="9">
    <source>
        <dbReference type="EMBL" id="KMS94770.1"/>
    </source>
</evidence>
<evidence type="ECO:0000256" key="6">
    <source>
        <dbReference type="ARBA" id="ARBA00022786"/>
    </source>
</evidence>
<dbReference type="Gene3D" id="3.30.40.10">
    <property type="entry name" value="Zinc/RING finger domain, C3HC4 (zinc finger)"/>
    <property type="match status" value="1"/>
</dbReference>
<dbReference type="PANTHER" id="PTHR23315">
    <property type="entry name" value="U BOX DOMAIN-CONTAINING"/>
    <property type="match status" value="1"/>
</dbReference>
<dbReference type="OrthoDB" id="7537227at2759"/>
<organism evidence="9 10">
    <name type="scientific">Beta vulgaris subsp. vulgaris</name>
    <name type="common">Beet</name>
    <dbReference type="NCBI Taxonomy" id="3555"/>
    <lineage>
        <taxon>Eukaryota</taxon>
        <taxon>Viridiplantae</taxon>
        <taxon>Streptophyta</taxon>
        <taxon>Embryophyta</taxon>
        <taxon>Tracheophyta</taxon>
        <taxon>Spermatophyta</taxon>
        <taxon>Magnoliopsida</taxon>
        <taxon>eudicotyledons</taxon>
        <taxon>Gunneridae</taxon>
        <taxon>Pentapetalae</taxon>
        <taxon>Caryophyllales</taxon>
        <taxon>Chenopodiaceae</taxon>
        <taxon>Betoideae</taxon>
        <taxon>Beta</taxon>
    </lineage>
</organism>
<comment type="pathway">
    <text evidence="2">Protein modification; protein ubiquitination.</text>
</comment>
<feature type="repeat" description="ARM" evidence="7">
    <location>
        <begin position="199"/>
        <end position="241"/>
    </location>
</feature>
<dbReference type="GO" id="GO:0016567">
    <property type="term" value="P:protein ubiquitination"/>
    <property type="evidence" value="ECO:0007669"/>
    <property type="project" value="UniProtKB-UniPathway"/>
</dbReference>
<evidence type="ECO:0000256" key="1">
    <source>
        <dbReference type="ARBA" id="ARBA00000900"/>
    </source>
</evidence>
<comment type="catalytic activity">
    <reaction evidence="1">
        <text>S-ubiquitinyl-[E2 ubiquitin-conjugating enzyme]-L-cysteine + [acceptor protein]-L-lysine = [E2 ubiquitin-conjugating enzyme]-L-cysteine + N(6)-ubiquitinyl-[acceptor protein]-L-lysine.</text>
        <dbReference type="EC" id="2.3.2.27"/>
    </reaction>
</comment>
<dbReference type="SMART" id="SM00504">
    <property type="entry name" value="Ubox"/>
    <property type="match status" value="1"/>
</dbReference>
<evidence type="ECO:0000256" key="5">
    <source>
        <dbReference type="ARBA" id="ARBA00022737"/>
    </source>
</evidence>
<dbReference type="EC" id="2.3.2.27" evidence="3"/>
<dbReference type="InterPro" id="IPR013083">
    <property type="entry name" value="Znf_RING/FYVE/PHD"/>
</dbReference>
<protein>
    <recommendedName>
        <fullName evidence="3">RING-type E3 ubiquitin transferase</fullName>
        <ecNumber evidence="3">2.3.2.27</ecNumber>
    </recommendedName>
</protein>
<dbReference type="GO" id="GO:0061630">
    <property type="term" value="F:ubiquitin protein ligase activity"/>
    <property type="evidence" value="ECO:0007669"/>
    <property type="project" value="UniProtKB-EC"/>
</dbReference>
<dbReference type="SMART" id="SM00185">
    <property type="entry name" value="ARM"/>
    <property type="match status" value="2"/>
</dbReference>
<dbReference type="Proteomes" id="UP000035740">
    <property type="component" value="Unassembled WGS sequence"/>
</dbReference>
<dbReference type="Gramene" id="KMS94770">
    <property type="protein sequence ID" value="KMS94770"/>
    <property type="gene ID" value="BVRB_015450"/>
</dbReference>
<dbReference type="InterPro" id="IPR003613">
    <property type="entry name" value="Ubox_domain"/>
</dbReference>
<dbReference type="InterPro" id="IPR016024">
    <property type="entry name" value="ARM-type_fold"/>
</dbReference>
<dbReference type="InterPro" id="IPR058678">
    <property type="entry name" value="ARM_PUB"/>
</dbReference>
<dbReference type="Pfam" id="PF25598">
    <property type="entry name" value="ARM_PUB"/>
    <property type="match status" value="1"/>
</dbReference>
<dbReference type="OMA" id="NQCVEYN"/>
<dbReference type="PROSITE" id="PS51698">
    <property type="entry name" value="U_BOX"/>
    <property type="match status" value="1"/>
</dbReference>
<evidence type="ECO:0000256" key="3">
    <source>
        <dbReference type="ARBA" id="ARBA00012483"/>
    </source>
</evidence>
<feature type="non-terminal residue" evidence="9">
    <location>
        <position position="1"/>
    </location>
</feature>
<evidence type="ECO:0000256" key="2">
    <source>
        <dbReference type="ARBA" id="ARBA00004906"/>
    </source>
</evidence>
<feature type="domain" description="U-box" evidence="8">
    <location>
        <begin position="1"/>
        <end position="50"/>
    </location>
</feature>
<accession>A0A0J8DVA1</accession>
<dbReference type="EMBL" id="KQ090921">
    <property type="protein sequence ID" value="KMS94770.1"/>
    <property type="molecule type" value="Genomic_DNA"/>
</dbReference>
<evidence type="ECO:0000256" key="4">
    <source>
        <dbReference type="ARBA" id="ARBA00022679"/>
    </source>
</evidence>
<dbReference type="InterPro" id="IPR011989">
    <property type="entry name" value="ARM-like"/>
</dbReference>
<dbReference type="InterPro" id="IPR000225">
    <property type="entry name" value="Armadillo"/>
</dbReference>
<sequence>TYDRPYIEKWLKDGNRICPQTQQVLSNIELFPNHLIRELIRQWCLNRGHEVPSPVQDIKVGSLTDADRKHISSLLQKLSSSLSDQKEAAKEIRKLTKQMPSSHSFFGESTDAMLQLLTPLASPKTCEEHPDLHEDLITAVLNISIPDDNKQAIVKCPSVIPLLIESLKLGTMETRTNAAAALFSLSALDDNKVAIGQLGALKPLLDLLEQGDRSAMKDAASAIYNLCRQRENRGPAVKDGAVKVIIGKIKERVYVSEMLAILALLSASHTAIDEFEKLNSVDCLLSIIRDSDSETDKENCTVVLHDFCNYSRYARKGIREDESKWNNSEDGRDWNRKANAILDRVRPSKHISYTRTN</sequence>
<keyword evidence="6" id="KW-0833">Ubl conjugation pathway</keyword>
<dbReference type="PROSITE" id="PS50176">
    <property type="entry name" value="ARM_REPEAT"/>
    <property type="match status" value="1"/>
</dbReference>
<dbReference type="AlphaFoldDB" id="A0A0J8DVA1"/>
<proteinExistence type="predicted"/>
<name>A0A0J8DVA1_BETVV</name>
<keyword evidence="10" id="KW-1185">Reference proteome</keyword>
<dbReference type="eggNOG" id="KOG0167">
    <property type="taxonomic scope" value="Eukaryota"/>
</dbReference>
<evidence type="ECO:0000256" key="7">
    <source>
        <dbReference type="PROSITE-ProRule" id="PRU00259"/>
    </source>
</evidence>
<dbReference type="PANTHER" id="PTHR23315:SF253">
    <property type="entry name" value="U-BOX DOMAIN-CONTAINING PROTEIN 9"/>
    <property type="match status" value="1"/>
</dbReference>
<keyword evidence="5" id="KW-0677">Repeat</keyword>
<dbReference type="Pfam" id="PF04564">
    <property type="entry name" value="U-box"/>
    <property type="match status" value="1"/>
</dbReference>
<evidence type="ECO:0000259" key="8">
    <source>
        <dbReference type="PROSITE" id="PS51698"/>
    </source>
</evidence>
<reference evidence="9 10" key="1">
    <citation type="journal article" date="2014" name="Nature">
        <title>The genome of the recently domesticated crop plant sugar beet (Beta vulgaris).</title>
        <authorList>
            <person name="Dohm J.C."/>
            <person name="Minoche A.E."/>
            <person name="Holtgrawe D."/>
            <person name="Capella-Gutierrez S."/>
            <person name="Zakrzewski F."/>
            <person name="Tafer H."/>
            <person name="Rupp O."/>
            <person name="Sorensen T.R."/>
            <person name="Stracke R."/>
            <person name="Reinhardt R."/>
            <person name="Goesmann A."/>
            <person name="Kraft T."/>
            <person name="Schulz B."/>
            <person name="Stadler P.F."/>
            <person name="Schmidt T."/>
            <person name="Gabaldon T."/>
            <person name="Lehrach H."/>
            <person name="Weisshaar B."/>
            <person name="Himmelbauer H."/>
        </authorList>
    </citation>
    <scope>NUCLEOTIDE SEQUENCE [LARGE SCALE GENOMIC DNA]</scope>
    <source>
        <tissue evidence="9">Taproot</tissue>
    </source>
</reference>
<evidence type="ECO:0000313" key="10">
    <source>
        <dbReference type="Proteomes" id="UP000035740"/>
    </source>
</evidence>
<keyword evidence="4" id="KW-0808">Transferase</keyword>